<dbReference type="Proteomes" id="UP000004069">
    <property type="component" value="Unassembled WGS sequence"/>
</dbReference>
<dbReference type="InterPro" id="IPR011050">
    <property type="entry name" value="Pectin_lyase_fold/virulence"/>
</dbReference>
<reference evidence="1 2" key="1">
    <citation type="submission" date="2010-04" db="EMBL/GenBank/DDBJ databases">
        <authorList>
            <person name="Muzny D."/>
            <person name="Qin X."/>
            <person name="Deng J."/>
            <person name="Jiang H."/>
            <person name="Liu Y."/>
            <person name="Qu J."/>
            <person name="Song X.-Z."/>
            <person name="Zhang L."/>
            <person name="Thornton R."/>
            <person name="Coyle M."/>
            <person name="Francisco L."/>
            <person name="Jackson L."/>
            <person name="Javaid M."/>
            <person name="Korchina V."/>
            <person name="Kovar C."/>
            <person name="Mata R."/>
            <person name="Mathew T."/>
            <person name="Ngo R."/>
            <person name="Nguyen L."/>
            <person name="Nguyen N."/>
            <person name="Okwuonu G."/>
            <person name="Ongeri F."/>
            <person name="Pham C."/>
            <person name="Simmons D."/>
            <person name="Wilczek-Boney K."/>
            <person name="Hale W."/>
            <person name="Jakkamsetti A."/>
            <person name="Pham P."/>
            <person name="Ruth R."/>
            <person name="San Lucas F."/>
            <person name="Warren J."/>
            <person name="Zhang J."/>
            <person name="Zhao Z."/>
            <person name="Zhou C."/>
            <person name="Zhu D."/>
            <person name="Lee S."/>
            <person name="Bess C."/>
            <person name="Blankenburg K."/>
            <person name="Forbes L."/>
            <person name="Fu Q."/>
            <person name="Gubbala S."/>
            <person name="Hirani K."/>
            <person name="Jayaseelan J.C."/>
            <person name="Lara F."/>
            <person name="Munidasa M."/>
            <person name="Palculict T."/>
            <person name="Patil S."/>
            <person name="Pu L.-L."/>
            <person name="Saada N."/>
            <person name="Tang L."/>
            <person name="Weissenberger G."/>
            <person name="Zhu Y."/>
            <person name="Hemphill L."/>
            <person name="Shang Y."/>
            <person name="Youmans B."/>
            <person name="Ayvaz T."/>
            <person name="Ross M."/>
            <person name="Santibanez J."/>
            <person name="Aqrawi P."/>
            <person name="Gross S."/>
            <person name="Joshi V."/>
            <person name="Fowler G."/>
            <person name="Nazareth L."/>
            <person name="Reid J."/>
            <person name="Worley K."/>
            <person name="Petrosino J."/>
            <person name="Highlander S."/>
            <person name="Gibbs R."/>
        </authorList>
    </citation>
    <scope>NUCLEOTIDE SEQUENCE [LARGE SCALE GENOMIC DNA]</scope>
    <source>
        <strain evidence="1 2">DSM 11664</strain>
    </source>
</reference>
<evidence type="ECO:0000313" key="1">
    <source>
        <dbReference type="EMBL" id="EFG54861.1"/>
    </source>
</evidence>
<dbReference type="STRING" id="83683.B1745_05505"/>
<evidence type="ECO:0000313" key="2">
    <source>
        <dbReference type="Proteomes" id="UP000004069"/>
    </source>
</evidence>
<organism evidence="1 2">
    <name type="scientific">Lactobacillus amylolyticus DSM 11664</name>
    <dbReference type="NCBI Taxonomy" id="585524"/>
    <lineage>
        <taxon>Bacteria</taxon>
        <taxon>Bacillati</taxon>
        <taxon>Bacillota</taxon>
        <taxon>Bacilli</taxon>
        <taxon>Lactobacillales</taxon>
        <taxon>Lactobacillaceae</taxon>
        <taxon>Lactobacillus</taxon>
    </lineage>
</organism>
<dbReference type="OrthoDB" id="2268444at2"/>
<dbReference type="eggNOG" id="ENOG50309IS">
    <property type="taxonomic scope" value="Bacteria"/>
</dbReference>
<sequence>MARIVKVGAGGSETDWHEALKDLRADDVLLLEPGFYQLPQGITLTDITVKGMGATPEDTTILGYVSVSADSRYVTLENLCINTNTDHNSLFVPPEASSYLTLRNCIVKGVGTDTAAVACNGKVTLELYSTKIMNGSLSMFADADFHLEMNDAIIDYASTEYCALALEGKGTAIINNSKIHGSTNTFTKTNCELDINNSQLDYVLLHGQTWMNMLNTKVLAEDDSCLYISDDCWCNIVNSTFAGGVYLDKKTRTIIQNSTLNRLVAINEAKITMMTSQILAHADFQDNVVADATRVSFSGNMDYEYFLALSDQAKLAGHDVVLNANDADLAVQDDAEFNINVLASDRSNIEIECNKKPNVRIFGMHWTAKKK</sequence>
<accession>D4YVR5</accession>
<dbReference type="RefSeq" id="WP_006352773.1">
    <property type="nucleotide sequence ID" value="NZ_ADNY01000066.1"/>
</dbReference>
<evidence type="ECO:0008006" key="3">
    <source>
        <dbReference type="Google" id="ProtNLM"/>
    </source>
</evidence>
<dbReference type="Gene3D" id="2.160.20.20">
    <property type="match status" value="1"/>
</dbReference>
<dbReference type="SUPFAM" id="SSF51126">
    <property type="entry name" value="Pectin lyase-like"/>
    <property type="match status" value="1"/>
</dbReference>
<name>D4YVR5_9LACO</name>
<comment type="caution">
    <text evidence="1">The sequence shown here is derived from an EMBL/GenBank/DDBJ whole genome shotgun (WGS) entry which is preliminary data.</text>
</comment>
<dbReference type="PATRIC" id="fig|585524.9.peg.592"/>
<protein>
    <recommendedName>
        <fullName evidence="3">Right handed beta helix domain-containing protein</fullName>
    </recommendedName>
</protein>
<dbReference type="InterPro" id="IPR012332">
    <property type="entry name" value="Autotransporter_pectin_lyase_C"/>
</dbReference>
<dbReference type="EMBL" id="ADNY01000066">
    <property type="protein sequence ID" value="EFG54861.1"/>
    <property type="molecule type" value="Genomic_DNA"/>
</dbReference>
<keyword evidence="2" id="KW-1185">Reference proteome</keyword>
<dbReference type="AlphaFoldDB" id="D4YVR5"/>
<proteinExistence type="predicted"/>
<gene>
    <name evidence="1" type="ORF">HMPREF0493_1626</name>
</gene>